<accession>A0ABN9UEP9</accession>
<keyword evidence="1" id="KW-0732">Signal</keyword>
<feature type="signal peptide" evidence="1">
    <location>
        <begin position="1"/>
        <end position="29"/>
    </location>
</feature>
<comment type="caution">
    <text evidence="2">The sequence shown here is derived from an EMBL/GenBank/DDBJ whole genome shotgun (WGS) entry which is preliminary data.</text>
</comment>
<evidence type="ECO:0000313" key="2">
    <source>
        <dbReference type="EMBL" id="CAK0857332.1"/>
    </source>
</evidence>
<proteinExistence type="predicted"/>
<evidence type="ECO:0000256" key="1">
    <source>
        <dbReference type="SAM" id="SignalP"/>
    </source>
</evidence>
<dbReference type="EMBL" id="CAUYUJ010015722">
    <property type="protein sequence ID" value="CAK0857332.1"/>
    <property type="molecule type" value="Genomic_DNA"/>
</dbReference>
<evidence type="ECO:0000313" key="3">
    <source>
        <dbReference type="Proteomes" id="UP001189429"/>
    </source>
</evidence>
<organism evidence="2 3">
    <name type="scientific">Prorocentrum cordatum</name>
    <dbReference type="NCBI Taxonomy" id="2364126"/>
    <lineage>
        <taxon>Eukaryota</taxon>
        <taxon>Sar</taxon>
        <taxon>Alveolata</taxon>
        <taxon>Dinophyceae</taxon>
        <taxon>Prorocentrales</taxon>
        <taxon>Prorocentraceae</taxon>
        <taxon>Prorocentrum</taxon>
    </lineage>
</organism>
<name>A0ABN9UEP9_9DINO</name>
<gene>
    <name evidence="2" type="ORF">PCOR1329_LOCUS47480</name>
</gene>
<dbReference type="Proteomes" id="UP001189429">
    <property type="component" value="Unassembled WGS sequence"/>
</dbReference>
<protein>
    <submittedName>
        <fullName evidence="2">Uncharacterized protein</fullName>
    </submittedName>
</protein>
<sequence length="229" mass="24215">MAARATLAVASFVLFAAVWLLLDSGTVDGFVAQAAGASEGDGTALRGVRRLTGSGDSGTTQIRERNSLGPLASAVWQLIYGAIYFFVIVKNYPELQGGPTEKAKETQSKNELMAFFTCENSFVINLTSCCCPAGRAAHTYDKVGLLPYWPGLCLSAFFPCCTLLYMNACTDLNEKLGGEKRSIPMAVICSCLFPCCVIAQDAQALDDCTGVAVGLCGVEQGDGNSEDSE</sequence>
<reference evidence="2" key="1">
    <citation type="submission" date="2023-10" db="EMBL/GenBank/DDBJ databases">
        <authorList>
            <person name="Chen Y."/>
            <person name="Shah S."/>
            <person name="Dougan E. K."/>
            <person name="Thang M."/>
            <person name="Chan C."/>
        </authorList>
    </citation>
    <scope>NUCLEOTIDE SEQUENCE [LARGE SCALE GENOMIC DNA]</scope>
</reference>
<feature type="chain" id="PRO_5046296387" evidence="1">
    <location>
        <begin position="30"/>
        <end position="229"/>
    </location>
</feature>
<keyword evidence="3" id="KW-1185">Reference proteome</keyword>